<dbReference type="EMBL" id="HBIH01029062">
    <property type="protein sequence ID" value="CAE0331067.1"/>
    <property type="molecule type" value="Transcribed_RNA"/>
</dbReference>
<dbReference type="AlphaFoldDB" id="A0A7S3IRS2"/>
<evidence type="ECO:0000313" key="2">
    <source>
        <dbReference type="EMBL" id="CAE0331067.1"/>
    </source>
</evidence>
<accession>A0A7S3IRS2</accession>
<protein>
    <submittedName>
        <fullName evidence="3">Uncharacterized protein</fullName>
    </submittedName>
</protein>
<evidence type="ECO:0000256" key="1">
    <source>
        <dbReference type="SAM" id="MobiDB-lite"/>
    </source>
</evidence>
<sequence>MKELENVRKGTTTSVLSCLNPSPLKKGEISTPYCSNQAIRSSPFIMKGLIDTKSYGSSEDAEIQEEIREETDLINDVEDSRRDYHKAPKRSMSETKMPTPEYL</sequence>
<reference evidence="3" key="1">
    <citation type="submission" date="2021-01" db="EMBL/GenBank/DDBJ databases">
        <authorList>
            <person name="Corre E."/>
            <person name="Pelletier E."/>
            <person name="Niang G."/>
            <person name="Scheremetjew M."/>
            <person name="Finn R."/>
            <person name="Kale V."/>
            <person name="Holt S."/>
            <person name="Cochrane G."/>
            <person name="Meng A."/>
            <person name="Brown T."/>
            <person name="Cohen L."/>
        </authorList>
    </citation>
    <scope>NUCLEOTIDE SEQUENCE</scope>
    <source>
        <strain evidence="3">S3</strain>
    </source>
</reference>
<proteinExistence type="predicted"/>
<feature type="region of interest" description="Disordered" evidence="1">
    <location>
        <begin position="55"/>
        <end position="103"/>
    </location>
</feature>
<feature type="compositionally biased region" description="Polar residues" evidence="1">
    <location>
        <begin position="9"/>
        <end position="20"/>
    </location>
</feature>
<gene>
    <name evidence="2" type="ORF">SINC0208_LOCUS11700</name>
    <name evidence="3" type="ORF">SINC0208_LOCUS11701</name>
</gene>
<name>A0A7S3IRS2_9SPIT</name>
<evidence type="ECO:0000313" key="3">
    <source>
        <dbReference type="EMBL" id="CAE0331068.1"/>
    </source>
</evidence>
<organism evidence="3">
    <name type="scientific">Strombidium inclinatum</name>
    <dbReference type="NCBI Taxonomy" id="197538"/>
    <lineage>
        <taxon>Eukaryota</taxon>
        <taxon>Sar</taxon>
        <taxon>Alveolata</taxon>
        <taxon>Ciliophora</taxon>
        <taxon>Intramacronucleata</taxon>
        <taxon>Spirotrichea</taxon>
        <taxon>Oligotrichia</taxon>
        <taxon>Strombidiidae</taxon>
        <taxon>Strombidium</taxon>
    </lineage>
</organism>
<feature type="region of interest" description="Disordered" evidence="1">
    <location>
        <begin position="1"/>
        <end position="21"/>
    </location>
</feature>
<feature type="compositionally biased region" description="Acidic residues" evidence="1">
    <location>
        <begin position="59"/>
        <end position="77"/>
    </location>
</feature>
<dbReference type="EMBL" id="HBIH01029063">
    <property type="protein sequence ID" value="CAE0331068.1"/>
    <property type="molecule type" value="Transcribed_RNA"/>
</dbReference>